<evidence type="ECO:0000259" key="2">
    <source>
        <dbReference type="PROSITE" id="PS51034"/>
    </source>
</evidence>
<accession>A0A8J6HL74</accession>
<dbReference type="AlphaFoldDB" id="A0A8J6HL74"/>
<evidence type="ECO:0000313" key="4">
    <source>
        <dbReference type="Proteomes" id="UP000719412"/>
    </source>
</evidence>
<dbReference type="SMART" id="SM00241">
    <property type="entry name" value="ZP"/>
    <property type="match status" value="1"/>
</dbReference>
<reference evidence="3" key="2">
    <citation type="submission" date="2021-08" db="EMBL/GenBank/DDBJ databases">
        <authorList>
            <person name="Eriksson T."/>
        </authorList>
    </citation>
    <scope>NUCLEOTIDE SEQUENCE</scope>
    <source>
        <strain evidence="3">Stoneville</strain>
        <tissue evidence="3">Whole head</tissue>
    </source>
</reference>
<dbReference type="EMBL" id="JABDTM020021058">
    <property type="protein sequence ID" value="KAH0816719.1"/>
    <property type="molecule type" value="Genomic_DNA"/>
</dbReference>
<dbReference type="Gene3D" id="2.60.40.4100">
    <property type="entry name" value="Zona pellucida, ZP-C domain"/>
    <property type="match status" value="1"/>
</dbReference>
<gene>
    <name evidence="3" type="ORF">GEV33_006072</name>
</gene>
<comment type="caution">
    <text evidence="3">The sequence shown here is derived from an EMBL/GenBank/DDBJ whole genome shotgun (WGS) entry which is preliminary data.</text>
</comment>
<dbReference type="PROSITE" id="PS51034">
    <property type="entry name" value="ZP_2"/>
    <property type="match status" value="1"/>
</dbReference>
<protein>
    <recommendedName>
        <fullName evidence="2">ZP domain-containing protein</fullName>
    </recommendedName>
</protein>
<evidence type="ECO:0000256" key="1">
    <source>
        <dbReference type="ARBA" id="ARBA00023157"/>
    </source>
</evidence>
<name>A0A8J6HL74_TENMO</name>
<evidence type="ECO:0000313" key="3">
    <source>
        <dbReference type="EMBL" id="KAH0816719.1"/>
    </source>
</evidence>
<sequence length="573" mass="64170">MFASPVRACLAACLRNYSSRADVMSENCGHYRSISCAAGRTLELGDWMGASVPDKIFDLTLNKSPGCKHNESDNGRGVLTPKVKCTPELMRVEIPIAPSTKRVYLDSLRDYPDPACRPHTDPTGTLAVLELDLRDVYRCAVTRVVNKQTVRTLFQLIDTPPPALSIAPAFFQICMHGLFAFTLDELLKVQLKGHECTLACIDERGRELLNLQDKDLRLHLMHYAALRWQFRGGKIFGKGFAGFGCFDVANGKINVSFFFLHFQGKQIYYQTLVIENEEAAEALPTPKQTRETLHVKCSILSSRNHSIARRDVLPAGFQEAEDADLQFMNISESRAPEPILGVGVRQAGKLVTGELNVSPGTPLQMEIFLDKASAPIYGLLVTHMQVTDTNSQEETIIYNGCSVDPYLFENFNTVDGDFLAAKFRAFKFPESTYVQFKGTVNVCLDKCKGVECSDGQIGYGRRRRAISSNSNSPNGLFEITITSFIRVDYEDGAENLEELVQNQTRIYNNKKLIVGNQMTDSRRFYKTVDDNNLRSLETKEERSYTSIVAENSSSARNFDLTVISLLALFRLFL</sequence>
<proteinExistence type="predicted"/>
<dbReference type="PANTHER" id="PTHR47327:SF7">
    <property type="entry name" value="GH08941P"/>
    <property type="match status" value="1"/>
</dbReference>
<reference evidence="3" key="1">
    <citation type="journal article" date="2020" name="J Insects Food Feed">
        <title>The yellow mealworm (Tenebrio molitor) genome: a resource for the emerging insects as food and feed industry.</title>
        <authorList>
            <person name="Eriksson T."/>
            <person name="Andere A."/>
            <person name="Kelstrup H."/>
            <person name="Emery V."/>
            <person name="Picard C."/>
        </authorList>
    </citation>
    <scope>NUCLEOTIDE SEQUENCE</scope>
    <source>
        <strain evidence="3">Stoneville</strain>
        <tissue evidence="3">Whole head</tissue>
    </source>
</reference>
<dbReference type="InterPro" id="IPR042235">
    <property type="entry name" value="ZP-C_dom"/>
</dbReference>
<dbReference type="InterPro" id="IPR055355">
    <property type="entry name" value="ZP-C"/>
</dbReference>
<dbReference type="InterPro" id="IPR001507">
    <property type="entry name" value="ZP_dom"/>
</dbReference>
<keyword evidence="1" id="KW-1015">Disulfide bond</keyword>
<dbReference type="Pfam" id="PF00100">
    <property type="entry name" value="Zona_pellucida"/>
    <property type="match status" value="1"/>
</dbReference>
<dbReference type="GO" id="GO:0009653">
    <property type="term" value="P:anatomical structure morphogenesis"/>
    <property type="evidence" value="ECO:0007669"/>
    <property type="project" value="TreeGrafter"/>
</dbReference>
<dbReference type="Proteomes" id="UP000719412">
    <property type="component" value="Unassembled WGS sequence"/>
</dbReference>
<dbReference type="InterPro" id="IPR052774">
    <property type="entry name" value="Celegans_DevNeuronal_Protein"/>
</dbReference>
<dbReference type="PANTHER" id="PTHR47327">
    <property type="entry name" value="FI18240P1-RELATED"/>
    <property type="match status" value="1"/>
</dbReference>
<organism evidence="3 4">
    <name type="scientific">Tenebrio molitor</name>
    <name type="common">Yellow mealworm beetle</name>
    <dbReference type="NCBI Taxonomy" id="7067"/>
    <lineage>
        <taxon>Eukaryota</taxon>
        <taxon>Metazoa</taxon>
        <taxon>Ecdysozoa</taxon>
        <taxon>Arthropoda</taxon>
        <taxon>Hexapoda</taxon>
        <taxon>Insecta</taxon>
        <taxon>Pterygota</taxon>
        <taxon>Neoptera</taxon>
        <taxon>Endopterygota</taxon>
        <taxon>Coleoptera</taxon>
        <taxon>Polyphaga</taxon>
        <taxon>Cucujiformia</taxon>
        <taxon>Tenebrionidae</taxon>
        <taxon>Tenebrio</taxon>
    </lineage>
</organism>
<keyword evidence="4" id="KW-1185">Reference proteome</keyword>
<feature type="domain" description="ZP" evidence="2">
    <location>
        <begin position="84"/>
        <end position="459"/>
    </location>
</feature>